<dbReference type="PROSITE" id="PS51387">
    <property type="entry name" value="FAD_PCMH"/>
    <property type="match status" value="1"/>
</dbReference>
<dbReference type="Pfam" id="PF08031">
    <property type="entry name" value="BBE"/>
    <property type="match status" value="1"/>
</dbReference>
<keyword evidence="3" id="KW-0274">FAD</keyword>
<evidence type="ECO:0000256" key="1">
    <source>
        <dbReference type="ARBA" id="ARBA00005466"/>
    </source>
</evidence>
<keyword evidence="5" id="KW-0732">Signal</keyword>
<dbReference type="OrthoDB" id="407275at2759"/>
<dbReference type="Gene3D" id="3.30.465.10">
    <property type="match status" value="1"/>
</dbReference>
<evidence type="ECO:0000313" key="7">
    <source>
        <dbReference type="EMBL" id="EAQ87319.1"/>
    </source>
</evidence>
<dbReference type="Gene3D" id="3.40.462.20">
    <property type="match status" value="1"/>
</dbReference>
<dbReference type="PANTHER" id="PTHR42973">
    <property type="entry name" value="BINDING OXIDOREDUCTASE, PUTATIVE (AFU_ORTHOLOGUE AFUA_1G17690)-RELATED"/>
    <property type="match status" value="1"/>
</dbReference>
<feature type="chain" id="PRO_5004208723" description="FAD-binding PCMH-type domain-containing protein" evidence="5">
    <location>
        <begin position="21"/>
        <end position="516"/>
    </location>
</feature>
<name>Q2H2Q8_CHAGB</name>
<organism evidence="7 8">
    <name type="scientific">Chaetomium globosum (strain ATCC 6205 / CBS 148.51 / DSM 1962 / NBRC 6347 / NRRL 1970)</name>
    <name type="common">Soil fungus</name>
    <dbReference type="NCBI Taxonomy" id="306901"/>
    <lineage>
        <taxon>Eukaryota</taxon>
        <taxon>Fungi</taxon>
        <taxon>Dikarya</taxon>
        <taxon>Ascomycota</taxon>
        <taxon>Pezizomycotina</taxon>
        <taxon>Sordariomycetes</taxon>
        <taxon>Sordariomycetidae</taxon>
        <taxon>Sordariales</taxon>
        <taxon>Chaetomiaceae</taxon>
        <taxon>Chaetomium</taxon>
    </lineage>
</organism>
<keyword evidence="2" id="KW-0285">Flavoprotein</keyword>
<dbReference type="GeneID" id="4392666"/>
<dbReference type="RefSeq" id="XP_001223152.1">
    <property type="nucleotide sequence ID" value="XM_001223151.1"/>
</dbReference>
<protein>
    <recommendedName>
        <fullName evidence="6">FAD-binding PCMH-type domain-containing protein</fullName>
    </recommendedName>
</protein>
<comment type="similarity">
    <text evidence="1">Belongs to the oxygen-dependent FAD-linked oxidoreductase family.</text>
</comment>
<dbReference type="Pfam" id="PF01565">
    <property type="entry name" value="FAD_binding_4"/>
    <property type="match status" value="1"/>
</dbReference>
<evidence type="ECO:0000256" key="5">
    <source>
        <dbReference type="SAM" id="SignalP"/>
    </source>
</evidence>
<dbReference type="VEuPathDB" id="FungiDB:CHGG_03938"/>
<evidence type="ECO:0000256" key="3">
    <source>
        <dbReference type="ARBA" id="ARBA00022827"/>
    </source>
</evidence>
<keyword evidence="8" id="KW-1185">Reference proteome</keyword>
<dbReference type="PANTHER" id="PTHR42973:SF15">
    <property type="entry name" value="FAD-BINDING PCMH-TYPE DOMAIN-CONTAINING PROTEIN"/>
    <property type="match status" value="1"/>
</dbReference>
<dbReference type="SUPFAM" id="SSF56176">
    <property type="entry name" value="FAD-binding/transporter-associated domain-like"/>
    <property type="match status" value="1"/>
</dbReference>
<dbReference type="EMBL" id="CH408032">
    <property type="protein sequence ID" value="EAQ87319.1"/>
    <property type="molecule type" value="Genomic_DNA"/>
</dbReference>
<dbReference type="InterPro" id="IPR016166">
    <property type="entry name" value="FAD-bd_PCMH"/>
</dbReference>
<dbReference type="InterPro" id="IPR050416">
    <property type="entry name" value="FAD-linked_Oxidoreductase"/>
</dbReference>
<proteinExistence type="inferred from homology"/>
<sequence>MHIPPFYLVATLTLGLSALGKKTKNCVCSNRALEQCLIAKHIPYKVPCDSDYDGYSLTHNLRLPIKPAAIVLPKDSNQVSAAVICAGRSGVKIQAKSGGPRTDSYGSYSSGGIDGQVMIDLRNFNKTVLSTDGTNIAKVGGGVRLGPMASAVYEQGTRAISHGICPSVGIGGHSTHGGWGYTSRAWGLTLDHIVSMDVVLANGTVTQTSPTQHPDLYWAMRGAADSIGIATSISLKTHPAPEEVCVFIYEFPTVAESVPKSVSMLMGIQNYMSNATLVDRRLSLSVQTTGNPDPESGNFTRGLLIAGVFMGSLMDFTSRIEPELLRQAPDAPSTHEVQSYNWINSLRRQSPDGTLDGKPESLDFFGNSVTVNSPGLTEEAVTNYFTYLLTGPAPPVSFEASMELWGGADSQINLAAKNTSFAAFPHRNVFWTAHNRAGVSPDAPFPEKGITFLNGLRQAIIDGLHAPTAAYPNLLDTSLTREEAHKLYYGDEVLARLQRIKAVYDPRNLFWNPQSI</sequence>
<dbReference type="AlphaFoldDB" id="Q2H2Q8"/>
<reference evidence="8" key="1">
    <citation type="journal article" date="2015" name="Genome Announc.">
        <title>Draft genome sequence of the cellulolytic fungus Chaetomium globosum.</title>
        <authorList>
            <person name="Cuomo C.A."/>
            <person name="Untereiner W.A."/>
            <person name="Ma L.-J."/>
            <person name="Grabherr M."/>
            <person name="Birren B.W."/>
        </authorList>
    </citation>
    <scope>NUCLEOTIDE SEQUENCE [LARGE SCALE GENOMIC DNA]</scope>
    <source>
        <strain evidence="8">ATCC 6205 / CBS 148.51 / DSM 1962 / NBRC 6347 / NRRL 1970</strain>
    </source>
</reference>
<dbReference type="STRING" id="306901.Q2H2Q8"/>
<feature type="domain" description="FAD-binding PCMH-type" evidence="6">
    <location>
        <begin position="63"/>
        <end position="240"/>
    </location>
</feature>
<evidence type="ECO:0000256" key="4">
    <source>
        <dbReference type="ARBA" id="ARBA00023002"/>
    </source>
</evidence>
<dbReference type="eggNOG" id="ENOG502QVGN">
    <property type="taxonomic scope" value="Eukaryota"/>
</dbReference>
<evidence type="ECO:0000313" key="8">
    <source>
        <dbReference type="Proteomes" id="UP000001056"/>
    </source>
</evidence>
<keyword evidence="4" id="KW-0560">Oxidoreductase</keyword>
<evidence type="ECO:0000256" key="2">
    <source>
        <dbReference type="ARBA" id="ARBA00022630"/>
    </source>
</evidence>
<dbReference type="Proteomes" id="UP000001056">
    <property type="component" value="Unassembled WGS sequence"/>
</dbReference>
<dbReference type="HOGENOM" id="CLU_018354_10_1_1"/>
<dbReference type="GO" id="GO:0016491">
    <property type="term" value="F:oxidoreductase activity"/>
    <property type="evidence" value="ECO:0007669"/>
    <property type="project" value="UniProtKB-KW"/>
</dbReference>
<dbReference type="InParanoid" id="Q2H2Q8"/>
<feature type="signal peptide" evidence="5">
    <location>
        <begin position="1"/>
        <end position="20"/>
    </location>
</feature>
<dbReference type="OMA" id="AHKLYYG"/>
<dbReference type="InterPro" id="IPR036318">
    <property type="entry name" value="FAD-bd_PCMH-like_sf"/>
</dbReference>
<dbReference type="InterPro" id="IPR012951">
    <property type="entry name" value="BBE"/>
</dbReference>
<gene>
    <name evidence="7" type="ORF">CHGG_03938</name>
</gene>
<evidence type="ECO:0000259" key="6">
    <source>
        <dbReference type="PROSITE" id="PS51387"/>
    </source>
</evidence>
<dbReference type="InterPro" id="IPR006094">
    <property type="entry name" value="Oxid_FAD_bind_N"/>
</dbReference>
<accession>Q2H2Q8</accession>
<dbReference type="InterPro" id="IPR016169">
    <property type="entry name" value="FAD-bd_PCMH_sub2"/>
</dbReference>
<dbReference type="GO" id="GO:0071949">
    <property type="term" value="F:FAD binding"/>
    <property type="evidence" value="ECO:0007669"/>
    <property type="project" value="InterPro"/>
</dbReference>